<comment type="catalytic activity">
    <reaction evidence="6">
        <text>L-arginyl-[protein] + S-adenosyl-L-methionine = N(omega)-methyl-L-arginyl-[protein] + S-adenosyl-L-homocysteine + H(+)</text>
        <dbReference type="Rhea" id="RHEA:48100"/>
        <dbReference type="Rhea" id="RHEA-COMP:10532"/>
        <dbReference type="Rhea" id="RHEA-COMP:11990"/>
        <dbReference type="ChEBI" id="CHEBI:15378"/>
        <dbReference type="ChEBI" id="CHEBI:29965"/>
        <dbReference type="ChEBI" id="CHEBI:57856"/>
        <dbReference type="ChEBI" id="CHEBI:59789"/>
        <dbReference type="ChEBI" id="CHEBI:65280"/>
    </reaction>
    <physiologicalReaction direction="left-to-right" evidence="6">
        <dbReference type="Rhea" id="RHEA:48101"/>
    </physiologicalReaction>
</comment>
<evidence type="ECO:0000313" key="11">
    <source>
        <dbReference type="EMBL" id="KIS67273.1"/>
    </source>
</evidence>
<evidence type="ECO:0000256" key="5">
    <source>
        <dbReference type="ARBA" id="ARBA00047384"/>
    </source>
</evidence>
<dbReference type="FunFam" id="2.70.160.11:FF:000016">
    <property type="entry name" value="Protein arginine methyltransferase RmtB"/>
    <property type="match status" value="1"/>
</dbReference>
<evidence type="ECO:0000259" key="10">
    <source>
        <dbReference type="Pfam" id="PF22528"/>
    </source>
</evidence>
<dbReference type="Pfam" id="PF06325">
    <property type="entry name" value="PrmA"/>
    <property type="match status" value="1"/>
</dbReference>
<evidence type="ECO:0000256" key="8">
    <source>
        <dbReference type="SAM" id="Coils"/>
    </source>
</evidence>
<dbReference type="RefSeq" id="XP_011391078.1">
    <property type="nucleotide sequence ID" value="XM_011392776.1"/>
</dbReference>
<organism evidence="11 12">
    <name type="scientific">Mycosarcoma maydis</name>
    <name type="common">Corn smut fungus</name>
    <name type="synonym">Ustilago maydis</name>
    <dbReference type="NCBI Taxonomy" id="5270"/>
    <lineage>
        <taxon>Eukaryota</taxon>
        <taxon>Fungi</taxon>
        <taxon>Dikarya</taxon>
        <taxon>Basidiomycota</taxon>
        <taxon>Ustilaginomycotina</taxon>
        <taxon>Ustilaginomycetes</taxon>
        <taxon>Ustilaginales</taxon>
        <taxon>Ustilaginaceae</taxon>
        <taxon>Mycosarcoma</taxon>
    </lineage>
</organism>
<dbReference type="STRING" id="237631.A0A0D1CKA2"/>
<dbReference type="SMR" id="A0A0D1CKA2"/>
<reference evidence="11 12" key="1">
    <citation type="journal article" date="2006" name="Nature">
        <title>Insights from the genome of the biotrophic fungal plant pathogen Ustilago maydis.</title>
        <authorList>
            <person name="Kamper J."/>
            <person name="Kahmann R."/>
            <person name="Bolker M."/>
            <person name="Ma L.J."/>
            <person name="Brefort T."/>
            <person name="Saville B.J."/>
            <person name="Banuett F."/>
            <person name="Kronstad J.W."/>
            <person name="Gold S.E."/>
            <person name="Muller O."/>
            <person name="Perlin M.H."/>
            <person name="Wosten H.A."/>
            <person name="de Vries R."/>
            <person name="Ruiz-Herrera J."/>
            <person name="Reynaga-Pena C.G."/>
            <person name="Snetselaar K."/>
            <person name="McCann M."/>
            <person name="Perez-Martin J."/>
            <person name="Feldbrugge M."/>
            <person name="Basse C.W."/>
            <person name="Steinberg G."/>
            <person name="Ibeas J.I."/>
            <person name="Holloman W."/>
            <person name="Guzman P."/>
            <person name="Farman M."/>
            <person name="Stajich J.E."/>
            <person name="Sentandreu R."/>
            <person name="Gonzalez-Prieto J.M."/>
            <person name="Kennell J.C."/>
            <person name="Molina L."/>
            <person name="Schirawski J."/>
            <person name="Mendoza-Mendoza A."/>
            <person name="Greilinger D."/>
            <person name="Munch K."/>
            <person name="Rossel N."/>
            <person name="Scherer M."/>
            <person name="Vranes M."/>
            <person name="Ladendorf O."/>
            <person name="Vincon V."/>
            <person name="Fuchs U."/>
            <person name="Sandrock B."/>
            <person name="Meng S."/>
            <person name="Ho E.C."/>
            <person name="Cahill M.J."/>
            <person name="Boyce K.J."/>
            <person name="Klose J."/>
            <person name="Klosterman S.J."/>
            <person name="Deelstra H.J."/>
            <person name="Ortiz-Castellanos L."/>
            <person name="Li W."/>
            <person name="Sanchez-Alonso P."/>
            <person name="Schreier P.H."/>
            <person name="Hauser-Hahn I."/>
            <person name="Vaupel M."/>
            <person name="Koopmann E."/>
            <person name="Friedrich G."/>
            <person name="Voss H."/>
            <person name="Schluter T."/>
            <person name="Margolis J."/>
            <person name="Platt D."/>
            <person name="Swimmer C."/>
            <person name="Gnirke A."/>
            <person name="Chen F."/>
            <person name="Vysotskaia V."/>
            <person name="Mannhaupt G."/>
            <person name="Guldener U."/>
            <person name="Munsterkotter M."/>
            <person name="Haase D."/>
            <person name="Oesterheld M."/>
            <person name="Mewes H.W."/>
            <person name="Mauceli E.W."/>
            <person name="DeCaprio D."/>
            <person name="Wade C.M."/>
            <person name="Butler J."/>
            <person name="Young S."/>
            <person name="Jaffe D.B."/>
            <person name="Calvo S."/>
            <person name="Nusbaum C."/>
            <person name="Galagan J."/>
            <person name="Birren B.W."/>
        </authorList>
    </citation>
    <scope>NUCLEOTIDE SEQUENCE [LARGE SCALE GENOMIC DNA]</scope>
    <source>
        <strain evidence="12">DSM 14603 / FGSC 9021 / UM521</strain>
    </source>
</reference>
<keyword evidence="3 7" id="KW-0808">Transferase</keyword>
<sequence length="618" mass="68725">MAHKDPSDYISASESDSSIDDNDYDDWRSDDSNPAAPTLALFADAATGQRASFASPIEALEDAKKHGCDLVDIVRRLRLDTLQVIRLINRVRRNALTVEQVNGVSAQEEWLQDDNELKPVQGFEDDGLLQLDFDVLTEEEASKSQADCAPLPLSEDKLRIKQLEEQLATAKAAFDELRTMHASSLGLSSTDLTESSSAPLSCAQRSQLASASISSAAARTRRGANDADDDVLYFDSYSTNSIHQTMISDSARTLSYAQFLLDPQNAHLIRGKIVMDVGCGTGILSLFAARAGAKQVIAIDASAIVERAQQNVEANGFGHIVKVHRGKLEDLSSELKPYEGKVDVLVSEWMGYFLLYENMLPSVLVARDRYLNRETGILAPNRMTMHVAAFSSRKLIDEKIKFWDNVHGFDMSSMTTGLLDEAFVDVLEANEVVSDSSVFADLDLYALPPQQPEPEAEFELTIQHDSDQVHGFISWFDTFFFPMARVPADATRECASFSLQVNDVHGLDLTKNQFVPDPNPDHVPTGKLVSFSTSPYSKETHWQQTLFVLKHPIIGVTKGDKIKGRIVVRQDTKHSRQLEAELHYLHVPLQRQQESHQTSAAKPKKKVETQLVQVYMVR</sequence>
<dbReference type="GO" id="GO:0016274">
    <property type="term" value="F:protein-arginine N-methyltransferase activity"/>
    <property type="evidence" value="ECO:0000318"/>
    <property type="project" value="GO_Central"/>
</dbReference>
<dbReference type="InterPro" id="IPR036236">
    <property type="entry name" value="Znf_C2H2_sf"/>
</dbReference>
<feature type="region of interest" description="Disordered" evidence="9">
    <location>
        <begin position="1"/>
        <end position="32"/>
    </location>
</feature>
<dbReference type="InterPro" id="IPR029063">
    <property type="entry name" value="SAM-dependent_MTases_sf"/>
</dbReference>
<evidence type="ECO:0000313" key="12">
    <source>
        <dbReference type="Proteomes" id="UP000000561"/>
    </source>
</evidence>
<proteinExistence type="predicted"/>
<evidence type="ECO:0000256" key="2">
    <source>
        <dbReference type="ARBA" id="ARBA00022603"/>
    </source>
</evidence>
<dbReference type="eggNOG" id="KOG1499">
    <property type="taxonomic scope" value="Eukaryota"/>
</dbReference>
<dbReference type="Pfam" id="PF22528">
    <property type="entry name" value="PRMT_C"/>
    <property type="match status" value="2"/>
</dbReference>
<evidence type="ECO:0000256" key="4">
    <source>
        <dbReference type="ARBA" id="ARBA00022691"/>
    </source>
</evidence>
<gene>
    <name evidence="11" type="ORF">UMAG_04375</name>
</gene>
<keyword evidence="4 7" id="KW-0949">S-adenosyl-L-methionine</keyword>
<dbReference type="VEuPathDB" id="FungiDB:UMAG_04375"/>
<dbReference type="PANTHER" id="PTHR11006">
    <property type="entry name" value="PROTEIN ARGININE N-METHYLTRANSFERASE"/>
    <property type="match status" value="1"/>
</dbReference>
<dbReference type="GO" id="GO:0042054">
    <property type="term" value="F:histone methyltransferase activity"/>
    <property type="evidence" value="ECO:0000318"/>
    <property type="project" value="GO_Central"/>
</dbReference>
<dbReference type="InParanoid" id="A0A0D1CKA2"/>
<evidence type="ECO:0000256" key="9">
    <source>
        <dbReference type="SAM" id="MobiDB-lite"/>
    </source>
</evidence>
<dbReference type="SUPFAM" id="SSF53335">
    <property type="entry name" value="S-adenosyl-L-methionine-dependent methyltransferases"/>
    <property type="match status" value="1"/>
</dbReference>
<dbReference type="CDD" id="cd02440">
    <property type="entry name" value="AdoMet_MTases"/>
    <property type="match status" value="1"/>
</dbReference>
<dbReference type="GO" id="GO:0005634">
    <property type="term" value="C:nucleus"/>
    <property type="evidence" value="ECO:0000318"/>
    <property type="project" value="GO_Central"/>
</dbReference>
<keyword evidence="2 7" id="KW-0489">Methyltransferase</keyword>
<dbReference type="AlphaFoldDB" id="A0A0D1CKA2"/>
<evidence type="ECO:0000256" key="1">
    <source>
        <dbReference type="ARBA" id="ARBA00011925"/>
    </source>
</evidence>
<dbReference type="GO" id="GO:0006338">
    <property type="term" value="P:chromatin remodeling"/>
    <property type="evidence" value="ECO:0000318"/>
    <property type="project" value="GO_Central"/>
</dbReference>
<dbReference type="PROSITE" id="PS51678">
    <property type="entry name" value="SAM_MT_PRMT"/>
    <property type="match status" value="1"/>
</dbReference>
<dbReference type="SUPFAM" id="SSF57667">
    <property type="entry name" value="beta-beta-alpha zinc fingers"/>
    <property type="match status" value="1"/>
</dbReference>
<accession>A0A0D1CKA2</accession>
<dbReference type="Gene3D" id="3.40.50.150">
    <property type="entry name" value="Vaccinia Virus protein VP39"/>
    <property type="match status" value="1"/>
</dbReference>
<dbReference type="GO" id="GO:0006355">
    <property type="term" value="P:regulation of DNA-templated transcription"/>
    <property type="evidence" value="ECO:0000318"/>
    <property type="project" value="GO_Central"/>
</dbReference>
<dbReference type="InterPro" id="IPR055135">
    <property type="entry name" value="PRMT_dom"/>
</dbReference>
<comment type="catalytic activity">
    <reaction evidence="5">
        <text>L-arginyl-[protein] + 2 S-adenosyl-L-methionine = N(omega),N(omega)-dimethyl-L-arginyl-[protein] + 2 S-adenosyl-L-homocysteine + 2 H(+)</text>
        <dbReference type="Rhea" id="RHEA:48096"/>
        <dbReference type="Rhea" id="RHEA-COMP:10532"/>
        <dbReference type="Rhea" id="RHEA-COMP:11991"/>
        <dbReference type="ChEBI" id="CHEBI:15378"/>
        <dbReference type="ChEBI" id="CHEBI:29965"/>
        <dbReference type="ChEBI" id="CHEBI:57856"/>
        <dbReference type="ChEBI" id="CHEBI:59789"/>
        <dbReference type="ChEBI" id="CHEBI:61897"/>
        <dbReference type="EC" id="2.1.1.319"/>
    </reaction>
    <physiologicalReaction direction="left-to-right" evidence="5">
        <dbReference type="Rhea" id="RHEA:48097"/>
    </physiologicalReaction>
</comment>
<dbReference type="GeneID" id="23564577"/>
<dbReference type="Gene3D" id="2.70.160.11">
    <property type="entry name" value="Hnrnp arginine n-methyltransferase1"/>
    <property type="match status" value="1"/>
</dbReference>
<evidence type="ECO:0000256" key="7">
    <source>
        <dbReference type="PROSITE-ProRule" id="PRU01015"/>
    </source>
</evidence>
<feature type="domain" description="Protein arginine N-methyltransferase" evidence="10">
    <location>
        <begin position="382"/>
        <end position="483"/>
    </location>
</feature>
<dbReference type="FunFam" id="3.40.50.150:FF:000003">
    <property type="entry name" value="Blast:Protein arginine N-methyltransferase 1"/>
    <property type="match status" value="1"/>
</dbReference>
<dbReference type="EMBL" id="CM003153">
    <property type="protein sequence ID" value="KIS67273.1"/>
    <property type="molecule type" value="Genomic_DNA"/>
</dbReference>
<feature type="domain" description="Protein arginine N-methyltransferase" evidence="10">
    <location>
        <begin position="527"/>
        <end position="584"/>
    </location>
</feature>
<evidence type="ECO:0000256" key="6">
    <source>
        <dbReference type="ARBA" id="ARBA00049303"/>
    </source>
</evidence>
<dbReference type="OrthoDB" id="7848332at2759"/>
<feature type="coiled-coil region" evidence="8">
    <location>
        <begin position="153"/>
        <end position="180"/>
    </location>
</feature>
<dbReference type="InterPro" id="IPR025799">
    <property type="entry name" value="Arg_MeTrfase"/>
</dbReference>
<dbReference type="GO" id="GO:0032259">
    <property type="term" value="P:methylation"/>
    <property type="evidence" value="ECO:0007669"/>
    <property type="project" value="UniProtKB-KW"/>
</dbReference>
<keyword evidence="8" id="KW-0175">Coiled coil</keyword>
<dbReference type="EC" id="2.1.1.319" evidence="1"/>
<protein>
    <recommendedName>
        <fullName evidence="1">type I protein arginine methyltransferase</fullName>
        <ecNumber evidence="1">2.1.1.319</ecNumber>
    </recommendedName>
</protein>
<evidence type="ECO:0000256" key="3">
    <source>
        <dbReference type="ARBA" id="ARBA00022679"/>
    </source>
</evidence>
<dbReference type="PANTHER" id="PTHR11006:SF53">
    <property type="entry name" value="PROTEIN ARGININE N-METHYLTRANSFERASE 3"/>
    <property type="match status" value="1"/>
</dbReference>
<dbReference type="KEGG" id="uma:UMAG_04375"/>
<dbReference type="Proteomes" id="UP000000561">
    <property type="component" value="Chromosome 14"/>
</dbReference>
<name>A0A0D1CKA2_MYCMD</name>
<keyword evidence="12" id="KW-1185">Reference proteome</keyword>
<dbReference type="OMA" id="MAPSQCK"/>
<dbReference type="GO" id="GO:0035242">
    <property type="term" value="F:protein-arginine omega-N asymmetric methyltransferase activity"/>
    <property type="evidence" value="ECO:0007669"/>
    <property type="project" value="UniProtKB-EC"/>
</dbReference>